<evidence type="ECO:0000313" key="1">
    <source>
        <dbReference type="EMBL" id="MBT9290513.1"/>
    </source>
</evidence>
<accession>A0A947D549</accession>
<evidence type="ECO:0000313" key="2">
    <source>
        <dbReference type="Proteomes" id="UP000766595"/>
    </source>
</evidence>
<comment type="caution">
    <text evidence="1">The sequence shown here is derived from an EMBL/GenBank/DDBJ whole genome shotgun (WGS) entry which is preliminary data.</text>
</comment>
<organism evidence="1 2">
    <name type="scientific">Prosthecodimorpha staleyi</name>
    <dbReference type="NCBI Taxonomy" id="2840188"/>
    <lineage>
        <taxon>Bacteria</taxon>
        <taxon>Pseudomonadati</taxon>
        <taxon>Pseudomonadota</taxon>
        <taxon>Alphaproteobacteria</taxon>
        <taxon>Hyphomicrobiales</taxon>
        <taxon>Ancalomicrobiaceae</taxon>
        <taxon>Prosthecodimorpha</taxon>
    </lineage>
</organism>
<dbReference type="Proteomes" id="UP000766595">
    <property type="component" value="Unassembled WGS sequence"/>
</dbReference>
<protein>
    <submittedName>
        <fullName evidence="1">DUF2336 domain-containing protein</fullName>
    </submittedName>
</protein>
<name>A0A947D549_9HYPH</name>
<dbReference type="Pfam" id="PF10098">
    <property type="entry name" value="DUF2336"/>
    <property type="match status" value="1"/>
</dbReference>
<gene>
    <name evidence="1" type="ORF">KL771_13670</name>
</gene>
<dbReference type="InterPro" id="IPR019285">
    <property type="entry name" value="DUF2336"/>
</dbReference>
<dbReference type="AlphaFoldDB" id="A0A947D549"/>
<keyword evidence="2" id="KW-1185">Reference proteome</keyword>
<proteinExistence type="predicted"/>
<dbReference type="EMBL" id="JAHHZF010000006">
    <property type="protein sequence ID" value="MBT9290513.1"/>
    <property type="molecule type" value="Genomic_DNA"/>
</dbReference>
<sequence>MAVAACAAAMPRRVRAPLLSLILEFGITVWHATVGHRMTAKGGKVTVLKRLQEIALEAHGTDRGELLRLLTQCVFSDRQPSAVEVALFADITLQLLAKVDPQTRTELATVVAHCEHLPAPLLSALCEDIPEVAAPVLVANPALGEETLKDWAGRLSNPHLAAIARRPQLTTAVTDLLFERGDMTVWRTVAANAEAEISPRFLRDLLAKAETDDELCVALTRRSDLPEADAEHLVMLVAKRLRGRIANRPAPQPSPTAAPAAPVTPPHLMDMAALLAQIKAGRLSVDAVVADLAGHDRCNDLAAILAHVADIDELSVLKVLVRSDASGAIKLLRGIDVSPKTFDVVVKMRRRRLGFSEAQVRFEREDYLRMDPAEARRTVAQFARKRHHAG</sequence>
<reference evidence="1 2" key="1">
    <citation type="submission" date="2021-06" db="EMBL/GenBank/DDBJ databases">
        <authorList>
            <person name="Grouzdev D.S."/>
            <person name="Koziaeva V."/>
        </authorList>
    </citation>
    <scope>NUCLEOTIDE SEQUENCE [LARGE SCALE GENOMIC DNA]</scope>
    <source>
        <strain evidence="1 2">22</strain>
    </source>
</reference>